<dbReference type="AlphaFoldDB" id="A0ABD1L8N4"/>
<accession>A0ABD1L8N4</accession>
<comment type="caution">
    <text evidence="1">The sequence shown here is derived from an EMBL/GenBank/DDBJ whole genome shotgun (WGS) entry which is preliminary data.</text>
</comment>
<organism evidence="1 2">
    <name type="scientific">Flemingia macrophylla</name>
    <dbReference type="NCBI Taxonomy" id="520843"/>
    <lineage>
        <taxon>Eukaryota</taxon>
        <taxon>Viridiplantae</taxon>
        <taxon>Streptophyta</taxon>
        <taxon>Embryophyta</taxon>
        <taxon>Tracheophyta</taxon>
        <taxon>Spermatophyta</taxon>
        <taxon>Magnoliopsida</taxon>
        <taxon>eudicotyledons</taxon>
        <taxon>Gunneridae</taxon>
        <taxon>Pentapetalae</taxon>
        <taxon>rosids</taxon>
        <taxon>fabids</taxon>
        <taxon>Fabales</taxon>
        <taxon>Fabaceae</taxon>
        <taxon>Papilionoideae</taxon>
        <taxon>50 kb inversion clade</taxon>
        <taxon>NPAAA clade</taxon>
        <taxon>indigoferoid/millettioid clade</taxon>
        <taxon>Phaseoleae</taxon>
        <taxon>Flemingia</taxon>
    </lineage>
</organism>
<sequence length="140" mass="15756">MSFNVGHVSLKPNLDHGMRLTSLKARKKRSFIKMMLYRIATIDITPLRISLMILKTVIVGIYLQVSSILSDAASTHFSQLSLRCEASQILQQVVASNDCTVKSLKRRGKNTAIGVASDECTRWSYAYAKQLIERLIYSMT</sequence>
<reference evidence="1 2" key="1">
    <citation type="submission" date="2024-08" db="EMBL/GenBank/DDBJ databases">
        <title>Insights into the chromosomal genome structure of Flemingia macrophylla.</title>
        <authorList>
            <person name="Ding Y."/>
            <person name="Zhao Y."/>
            <person name="Bi W."/>
            <person name="Wu M."/>
            <person name="Zhao G."/>
            <person name="Gong Y."/>
            <person name="Li W."/>
            <person name="Zhang P."/>
        </authorList>
    </citation>
    <scope>NUCLEOTIDE SEQUENCE [LARGE SCALE GENOMIC DNA]</scope>
    <source>
        <strain evidence="1">DYQJB</strain>
        <tissue evidence="1">Leaf</tissue>
    </source>
</reference>
<name>A0ABD1L8N4_9FABA</name>
<gene>
    <name evidence="1" type="ORF">Fmac_028842</name>
</gene>
<proteinExistence type="predicted"/>
<protein>
    <submittedName>
        <fullName evidence="1">Uncharacterized protein</fullName>
    </submittedName>
</protein>
<dbReference type="EMBL" id="JBGMDY010000010">
    <property type="protein sequence ID" value="KAL2319873.1"/>
    <property type="molecule type" value="Genomic_DNA"/>
</dbReference>
<evidence type="ECO:0000313" key="2">
    <source>
        <dbReference type="Proteomes" id="UP001603857"/>
    </source>
</evidence>
<keyword evidence="2" id="KW-1185">Reference proteome</keyword>
<evidence type="ECO:0000313" key="1">
    <source>
        <dbReference type="EMBL" id="KAL2319873.1"/>
    </source>
</evidence>
<dbReference type="Proteomes" id="UP001603857">
    <property type="component" value="Unassembled WGS sequence"/>
</dbReference>